<reference evidence="1" key="1">
    <citation type="submission" date="2020-05" db="EMBL/GenBank/DDBJ databases">
        <authorList>
            <person name="Chiriac C."/>
            <person name="Salcher M."/>
            <person name="Ghai R."/>
            <person name="Kavagutti S V."/>
        </authorList>
    </citation>
    <scope>NUCLEOTIDE SEQUENCE</scope>
</reference>
<dbReference type="AlphaFoldDB" id="A0A6J6E729"/>
<dbReference type="SUPFAM" id="SSF46689">
    <property type="entry name" value="Homeodomain-like"/>
    <property type="match status" value="1"/>
</dbReference>
<proteinExistence type="predicted"/>
<gene>
    <name evidence="1" type="ORF">UFOPK1591_01332</name>
</gene>
<sequence>MAHEHPTAVKLLDTVSSMLDGANPNEIFVDDVLSVSGVSRGSLYHHFGDYPSLVHATLIRRFASNVDADGKAMMHVAQKAESKSDYWQRIRQLSAITQVPERAPIRAERARLISLARSDAKLAEQLGVEQDRLTQSMGDAIALAQEKGWVNPQLNPRAVAVFLQAYSLGRAVDDVAGEPLPNADWLAVVDTVIGALEKS</sequence>
<dbReference type="SUPFAM" id="SSF48498">
    <property type="entry name" value="Tetracyclin repressor-like, C-terminal domain"/>
    <property type="match status" value="1"/>
</dbReference>
<evidence type="ECO:0000313" key="1">
    <source>
        <dbReference type="EMBL" id="CAB4571646.1"/>
    </source>
</evidence>
<organism evidence="1">
    <name type="scientific">freshwater metagenome</name>
    <dbReference type="NCBI Taxonomy" id="449393"/>
    <lineage>
        <taxon>unclassified sequences</taxon>
        <taxon>metagenomes</taxon>
        <taxon>ecological metagenomes</taxon>
    </lineage>
</organism>
<dbReference type="Gene3D" id="1.10.357.10">
    <property type="entry name" value="Tetracycline Repressor, domain 2"/>
    <property type="match status" value="1"/>
</dbReference>
<accession>A0A6J6E729</accession>
<dbReference type="InterPro" id="IPR036271">
    <property type="entry name" value="Tet_transcr_reg_TetR-rel_C_sf"/>
</dbReference>
<name>A0A6J6E729_9ZZZZ</name>
<dbReference type="EMBL" id="CAEZTD010000134">
    <property type="protein sequence ID" value="CAB4571646.1"/>
    <property type="molecule type" value="Genomic_DNA"/>
</dbReference>
<protein>
    <submittedName>
        <fullName evidence="1">Unannotated protein</fullName>
    </submittedName>
</protein>
<dbReference type="InterPro" id="IPR009057">
    <property type="entry name" value="Homeodomain-like_sf"/>
</dbReference>